<proteinExistence type="predicted"/>
<evidence type="ECO:0000259" key="5">
    <source>
        <dbReference type="PROSITE" id="PS50987"/>
    </source>
</evidence>
<evidence type="ECO:0000313" key="7">
    <source>
        <dbReference type="Proteomes" id="UP000199427"/>
    </source>
</evidence>
<sequence>MMKLPNCTSEVTEKELKHVYTSLNKVPIKSVSQLFKVLSDETRVKIAHALTIQEELCVCDVAAITDTSVASASHHLRTLKKHGLAKIRKDGKNVYYSLDDHHVHDLIKIAIEHQEELEE</sequence>
<dbReference type="STRING" id="571933.SAMN05216362_15020"/>
<dbReference type="PANTHER" id="PTHR43132">
    <property type="entry name" value="ARSENICAL RESISTANCE OPERON REPRESSOR ARSR-RELATED"/>
    <property type="match status" value="1"/>
</dbReference>
<dbReference type="GO" id="GO:0046686">
    <property type="term" value="P:response to cadmium ion"/>
    <property type="evidence" value="ECO:0007669"/>
    <property type="project" value="UniProtKB-KW"/>
</dbReference>
<dbReference type="PRINTS" id="PR00778">
    <property type="entry name" value="HTHARSR"/>
</dbReference>
<accession>A0A1H9LQY3</accession>
<organism evidence="6 7">
    <name type="scientific">Piscibacillus halophilus</name>
    <dbReference type="NCBI Taxonomy" id="571933"/>
    <lineage>
        <taxon>Bacteria</taxon>
        <taxon>Bacillati</taxon>
        <taxon>Bacillota</taxon>
        <taxon>Bacilli</taxon>
        <taxon>Bacillales</taxon>
        <taxon>Bacillaceae</taxon>
        <taxon>Piscibacillus</taxon>
    </lineage>
</organism>
<reference evidence="6 7" key="1">
    <citation type="submission" date="2016-10" db="EMBL/GenBank/DDBJ databases">
        <authorList>
            <person name="de Groot N.N."/>
        </authorList>
    </citation>
    <scope>NUCLEOTIDE SEQUENCE [LARGE SCALE GENOMIC DNA]</scope>
    <source>
        <strain evidence="6 7">DSM 21633</strain>
    </source>
</reference>
<dbReference type="EMBL" id="FOES01000050">
    <property type="protein sequence ID" value="SER13826.1"/>
    <property type="molecule type" value="Genomic_DNA"/>
</dbReference>
<dbReference type="PANTHER" id="PTHR43132:SF6">
    <property type="entry name" value="HTH-TYPE TRANSCRIPTIONAL REPRESSOR CZRA"/>
    <property type="match status" value="1"/>
</dbReference>
<name>A0A1H9LQY3_9BACI</name>
<dbReference type="Proteomes" id="UP000199427">
    <property type="component" value="Unassembled WGS sequence"/>
</dbReference>
<dbReference type="NCBIfam" id="NF033788">
    <property type="entry name" value="HTH_metalloreg"/>
    <property type="match status" value="1"/>
</dbReference>
<evidence type="ECO:0000256" key="2">
    <source>
        <dbReference type="ARBA" id="ARBA00023125"/>
    </source>
</evidence>
<dbReference type="SUPFAM" id="SSF46785">
    <property type="entry name" value="Winged helix' DNA-binding domain"/>
    <property type="match status" value="1"/>
</dbReference>
<dbReference type="Pfam" id="PF01022">
    <property type="entry name" value="HTH_5"/>
    <property type="match status" value="1"/>
</dbReference>
<evidence type="ECO:0000256" key="1">
    <source>
        <dbReference type="ARBA" id="ARBA00023015"/>
    </source>
</evidence>
<keyword evidence="3" id="KW-0804">Transcription</keyword>
<evidence type="ECO:0000313" key="6">
    <source>
        <dbReference type="EMBL" id="SER13826.1"/>
    </source>
</evidence>
<dbReference type="CDD" id="cd00090">
    <property type="entry name" value="HTH_ARSR"/>
    <property type="match status" value="1"/>
</dbReference>
<dbReference type="GO" id="GO:0003700">
    <property type="term" value="F:DNA-binding transcription factor activity"/>
    <property type="evidence" value="ECO:0007669"/>
    <property type="project" value="InterPro"/>
</dbReference>
<dbReference type="InterPro" id="IPR001845">
    <property type="entry name" value="HTH_ArsR_DNA-bd_dom"/>
</dbReference>
<protein>
    <submittedName>
        <fullName evidence="6">Cadmium-sensing regulator, CadC</fullName>
    </submittedName>
</protein>
<dbReference type="AlphaFoldDB" id="A0A1H9LQY3"/>
<dbReference type="PROSITE" id="PS50987">
    <property type="entry name" value="HTH_ARSR_2"/>
    <property type="match status" value="1"/>
</dbReference>
<dbReference type="InterPro" id="IPR036390">
    <property type="entry name" value="WH_DNA-bd_sf"/>
</dbReference>
<dbReference type="GO" id="GO:0003677">
    <property type="term" value="F:DNA binding"/>
    <property type="evidence" value="ECO:0007669"/>
    <property type="project" value="UniProtKB-KW"/>
</dbReference>
<gene>
    <name evidence="6" type="ORF">SAMN05216362_15020</name>
</gene>
<dbReference type="PROSITE" id="PS00846">
    <property type="entry name" value="HTH_ARSR_1"/>
    <property type="match status" value="1"/>
</dbReference>
<dbReference type="SMART" id="SM00418">
    <property type="entry name" value="HTH_ARSR"/>
    <property type="match status" value="1"/>
</dbReference>
<keyword evidence="1" id="KW-0805">Transcription regulation</keyword>
<evidence type="ECO:0000256" key="4">
    <source>
        <dbReference type="ARBA" id="ARBA00043263"/>
    </source>
</evidence>
<evidence type="ECO:0000256" key="3">
    <source>
        <dbReference type="ARBA" id="ARBA00023163"/>
    </source>
</evidence>
<dbReference type="InterPro" id="IPR011991">
    <property type="entry name" value="ArsR-like_HTH"/>
</dbReference>
<dbReference type="InterPro" id="IPR018334">
    <property type="entry name" value="ArsR_HTH"/>
</dbReference>
<keyword evidence="2" id="KW-0238">DNA-binding</keyword>
<keyword evidence="4" id="KW-0105">Cadmium resistance</keyword>
<keyword evidence="7" id="KW-1185">Reference proteome</keyword>
<dbReference type="InterPro" id="IPR036388">
    <property type="entry name" value="WH-like_DNA-bd_sf"/>
</dbReference>
<feature type="domain" description="HTH arsR-type" evidence="5">
    <location>
        <begin position="23"/>
        <end position="118"/>
    </location>
</feature>
<dbReference type="InterPro" id="IPR051011">
    <property type="entry name" value="Metal_resp_trans_reg"/>
</dbReference>
<dbReference type="Gene3D" id="1.10.10.10">
    <property type="entry name" value="Winged helix-like DNA-binding domain superfamily/Winged helix DNA-binding domain"/>
    <property type="match status" value="1"/>
</dbReference>